<accession>R0K9V5</accession>
<dbReference type="AlphaFoldDB" id="R0K9V5"/>
<reference evidence="2" key="1">
    <citation type="journal article" date="2013" name="Nat. Genet.">
        <title>The duck genome and transcriptome provide insight into an avian influenza virus reservoir species.</title>
        <authorList>
            <person name="Huang Y."/>
            <person name="Li Y."/>
            <person name="Burt D.W."/>
            <person name="Chen H."/>
            <person name="Zhang Y."/>
            <person name="Qian W."/>
            <person name="Kim H."/>
            <person name="Gan S."/>
            <person name="Zhao Y."/>
            <person name="Li J."/>
            <person name="Yi K."/>
            <person name="Feng H."/>
            <person name="Zhu P."/>
            <person name="Li B."/>
            <person name="Liu Q."/>
            <person name="Fairley S."/>
            <person name="Magor K.E."/>
            <person name="Du Z."/>
            <person name="Hu X."/>
            <person name="Goodman L."/>
            <person name="Tafer H."/>
            <person name="Vignal A."/>
            <person name="Lee T."/>
            <person name="Kim K.W."/>
            <person name="Sheng Z."/>
            <person name="An Y."/>
            <person name="Searle S."/>
            <person name="Herrero J."/>
            <person name="Groenen M.A."/>
            <person name="Crooijmans R.P."/>
            <person name="Faraut T."/>
            <person name="Cai Q."/>
            <person name="Webster R.G."/>
            <person name="Aldridge J.R."/>
            <person name="Warren W.C."/>
            <person name="Bartschat S."/>
            <person name="Kehr S."/>
            <person name="Marz M."/>
            <person name="Stadler P.F."/>
            <person name="Smith J."/>
            <person name="Kraus R.H."/>
            <person name="Zhao Y."/>
            <person name="Ren L."/>
            <person name="Fei J."/>
            <person name="Morisson M."/>
            <person name="Kaiser P."/>
            <person name="Griffin D.K."/>
            <person name="Rao M."/>
            <person name="Pitel F."/>
            <person name="Wang J."/>
            <person name="Li N."/>
        </authorList>
    </citation>
    <scope>NUCLEOTIDE SEQUENCE [LARGE SCALE GENOMIC DNA]</scope>
</reference>
<evidence type="ECO:0000313" key="1">
    <source>
        <dbReference type="EMBL" id="EOB07081.1"/>
    </source>
</evidence>
<gene>
    <name evidence="1" type="ORF">Anapl_08884</name>
</gene>
<dbReference type="Proteomes" id="UP000296049">
    <property type="component" value="Unassembled WGS sequence"/>
</dbReference>
<evidence type="ECO:0000313" key="2">
    <source>
        <dbReference type="Proteomes" id="UP000296049"/>
    </source>
</evidence>
<sequence length="438" mass="47092">MTVQSSDPLCSWAFVPCSERRRQSLPVQLEQWVQEVVARPNQARKSFGAYGPQCVVQVQQLGHMGGSVATLHPMSSHFILGRTIIAECLREHLANGSFHLAVLLAGLRLVAPWALPSSDLFPPGETARREVLSLLPMCIMAVCFVEELKVNAAQLGATTSNLKASWQTGGSHPSLCEQITKVLVFLTLDFSLLLVMPPSACHMIELSLGFLEFVHIYSASADKAGFIHADFHSQGHYMDGKGKLKSRLITQPAEASEKQINSQLSKNEVNYFLALLCKNAGLAGITASGFMRIKGLSILVCESDPGGEGLKALVISRPAQNAAAGNNASGQKATHFSVLKALAGKELSGLNDQLEMVVVLFDTQVDFSSFKAARKGFQLCLKACFGASSPSAVVVHQGISSFLCQPSVHKVFVKACCDVNGLLLTTVPVCIAVIIWTE</sequence>
<name>R0K9V5_ANAPL</name>
<organism evidence="1 2">
    <name type="scientific">Anas platyrhynchos</name>
    <name type="common">Mallard</name>
    <name type="synonym">Anas boschas</name>
    <dbReference type="NCBI Taxonomy" id="8839"/>
    <lineage>
        <taxon>Eukaryota</taxon>
        <taxon>Metazoa</taxon>
        <taxon>Chordata</taxon>
        <taxon>Craniata</taxon>
        <taxon>Vertebrata</taxon>
        <taxon>Euteleostomi</taxon>
        <taxon>Archelosauria</taxon>
        <taxon>Archosauria</taxon>
        <taxon>Dinosauria</taxon>
        <taxon>Saurischia</taxon>
        <taxon>Theropoda</taxon>
        <taxon>Coelurosauria</taxon>
        <taxon>Aves</taxon>
        <taxon>Neognathae</taxon>
        <taxon>Galloanserae</taxon>
        <taxon>Anseriformes</taxon>
        <taxon>Anatidae</taxon>
        <taxon>Anatinae</taxon>
        <taxon>Anas</taxon>
    </lineage>
</organism>
<dbReference type="EMBL" id="KB742559">
    <property type="protein sequence ID" value="EOB07081.1"/>
    <property type="molecule type" value="Genomic_DNA"/>
</dbReference>
<protein>
    <submittedName>
        <fullName evidence="1">Uncharacterized protein</fullName>
    </submittedName>
</protein>
<keyword evidence="2" id="KW-1185">Reference proteome</keyword>
<proteinExistence type="predicted"/>